<dbReference type="InterPro" id="IPR009218">
    <property type="entry name" value="HD_phosphohydro"/>
</dbReference>
<keyword evidence="7 8" id="KW-0472">Membrane</keyword>
<sequence length="412" mass="47314">MLATYFFRPQRHRKNINMQTGTFPEILTAAQEYVAALLNDQLTSNHLYHDLQHTLRVCQMARELGAAEGLGEEDLEALELAALFHDTGFTKTYEGHEAISKLLAAQFLSTQAYPEERLAQVLDLIEVTYPPKVPQTLPEKVLCDADLSNLGHTAYFDYLQSLRHEWRFFLNQEYADEEWFALNYKFVKKHTFYTEAAQQRLGEQWNANRKQLKKLRDSYREAPAKQDKEQALPGAISNNKSAQTMFKTSLRNHLDLSALADNKANIMLSVNALIITIATPLAASYVRHNTFALIPAILLLATCLASMIFATLATRPIKMKGETSSHDIEQSKSNLFFFGNFFRMDYERYEHGMLEVVRDNQKLDSSIMRDLYFLGKSLGRKYHQLRICYTIFMWGIIITVFAFALTYNLASN</sequence>
<feature type="domain" description="HD" evidence="9">
    <location>
        <begin position="50"/>
        <end position="151"/>
    </location>
</feature>
<dbReference type="Pfam" id="PF01966">
    <property type="entry name" value="HD"/>
    <property type="match status" value="1"/>
</dbReference>
<dbReference type="Proteomes" id="UP000321580">
    <property type="component" value="Unassembled WGS sequence"/>
</dbReference>
<comment type="caution">
    <text evidence="10">The sequence shown here is derived from an EMBL/GenBank/DDBJ whole genome shotgun (WGS) entry which is preliminary data.</text>
</comment>
<feature type="transmembrane region" description="Helical" evidence="8">
    <location>
        <begin position="292"/>
        <end position="313"/>
    </location>
</feature>
<dbReference type="PANTHER" id="PTHR21174:SF0">
    <property type="entry name" value="HD PHOSPHOHYDROLASE FAMILY PROTEIN-RELATED"/>
    <property type="match status" value="1"/>
</dbReference>
<dbReference type="SMART" id="SM00471">
    <property type="entry name" value="HDc"/>
    <property type="match status" value="1"/>
</dbReference>
<dbReference type="SUPFAM" id="SSF109604">
    <property type="entry name" value="HD-domain/PDEase-like"/>
    <property type="match status" value="1"/>
</dbReference>
<name>A0A5C6RZ32_9BACT</name>
<dbReference type="AlphaFoldDB" id="A0A5C6RZ32"/>
<dbReference type="InterPro" id="IPR006674">
    <property type="entry name" value="HD_domain"/>
</dbReference>
<feature type="transmembrane region" description="Helical" evidence="8">
    <location>
        <begin position="266"/>
        <end position="286"/>
    </location>
</feature>
<evidence type="ECO:0000256" key="8">
    <source>
        <dbReference type="SAM" id="Phobius"/>
    </source>
</evidence>
<dbReference type="PANTHER" id="PTHR21174">
    <property type="match status" value="1"/>
</dbReference>
<evidence type="ECO:0000313" key="11">
    <source>
        <dbReference type="Proteomes" id="UP000321580"/>
    </source>
</evidence>
<evidence type="ECO:0000256" key="1">
    <source>
        <dbReference type="ARBA" id="ARBA00004236"/>
    </source>
</evidence>
<dbReference type="Gene3D" id="1.10.3210.10">
    <property type="entry name" value="Hypothetical protein af1432"/>
    <property type="match status" value="1"/>
</dbReference>
<dbReference type="CDD" id="cd00077">
    <property type="entry name" value="HDc"/>
    <property type="match status" value="1"/>
</dbReference>
<dbReference type="EMBL" id="VOOR01000006">
    <property type="protein sequence ID" value="TXB67658.1"/>
    <property type="molecule type" value="Genomic_DNA"/>
</dbReference>
<dbReference type="GO" id="GO:0051607">
    <property type="term" value="P:defense response to virus"/>
    <property type="evidence" value="ECO:0007669"/>
    <property type="project" value="UniProtKB-KW"/>
</dbReference>
<evidence type="ECO:0000313" key="10">
    <source>
        <dbReference type="EMBL" id="TXB67658.1"/>
    </source>
</evidence>
<protein>
    <submittedName>
        <fullName evidence="10">HD domain-containing protein</fullName>
    </submittedName>
</protein>
<dbReference type="OrthoDB" id="5728337at2"/>
<evidence type="ECO:0000256" key="6">
    <source>
        <dbReference type="ARBA" id="ARBA00023118"/>
    </source>
</evidence>
<evidence type="ECO:0000256" key="7">
    <source>
        <dbReference type="ARBA" id="ARBA00023136"/>
    </source>
</evidence>
<organism evidence="10 11">
    <name type="scientific">Phaeodactylibacter luteus</name>
    <dbReference type="NCBI Taxonomy" id="1564516"/>
    <lineage>
        <taxon>Bacteria</taxon>
        <taxon>Pseudomonadati</taxon>
        <taxon>Bacteroidota</taxon>
        <taxon>Saprospiria</taxon>
        <taxon>Saprospirales</taxon>
        <taxon>Haliscomenobacteraceae</taxon>
        <taxon>Phaeodactylibacter</taxon>
    </lineage>
</organism>
<dbReference type="GO" id="GO:0000166">
    <property type="term" value="F:nucleotide binding"/>
    <property type="evidence" value="ECO:0007669"/>
    <property type="project" value="UniProtKB-KW"/>
</dbReference>
<gene>
    <name evidence="10" type="ORF">FRY97_04515</name>
</gene>
<evidence type="ECO:0000256" key="2">
    <source>
        <dbReference type="ARBA" id="ARBA00022475"/>
    </source>
</evidence>
<reference evidence="10 11" key="1">
    <citation type="submission" date="2019-08" db="EMBL/GenBank/DDBJ databases">
        <title>Genome of Phaeodactylibacter luteus.</title>
        <authorList>
            <person name="Bowman J.P."/>
        </authorList>
    </citation>
    <scope>NUCLEOTIDE SEQUENCE [LARGE SCALE GENOMIC DNA]</scope>
    <source>
        <strain evidence="10 11">KCTC 42180</strain>
    </source>
</reference>
<proteinExistence type="predicted"/>
<keyword evidence="6" id="KW-0051">Antiviral defense</keyword>
<dbReference type="Pfam" id="PF18967">
    <property type="entry name" value="PycTM"/>
    <property type="match status" value="1"/>
</dbReference>
<accession>A0A5C6RZ32</accession>
<evidence type="ECO:0000256" key="5">
    <source>
        <dbReference type="ARBA" id="ARBA00022989"/>
    </source>
</evidence>
<dbReference type="InterPro" id="IPR003607">
    <property type="entry name" value="HD/PDEase_dom"/>
</dbReference>
<keyword evidence="11" id="KW-1185">Reference proteome</keyword>
<comment type="subcellular location">
    <subcellularLocation>
        <location evidence="1">Cell membrane</location>
    </subcellularLocation>
</comment>
<evidence type="ECO:0000256" key="4">
    <source>
        <dbReference type="ARBA" id="ARBA00022741"/>
    </source>
</evidence>
<dbReference type="InterPro" id="IPR043760">
    <property type="entry name" value="PycTM_dom"/>
</dbReference>
<evidence type="ECO:0000256" key="3">
    <source>
        <dbReference type="ARBA" id="ARBA00022692"/>
    </source>
</evidence>
<keyword evidence="4" id="KW-0547">Nucleotide-binding</keyword>
<keyword evidence="2" id="KW-1003">Cell membrane</keyword>
<keyword evidence="5 8" id="KW-1133">Transmembrane helix</keyword>
<keyword evidence="3 8" id="KW-0812">Transmembrane</keyword>
<dbReference type="PROSITE" id="PS51831">
    <property type="entry name" value="HD"/>
    <property type="match status" value="1"/>
</dbReference>
<dbReference type="GO" id="GO:0005886">
    <property type="term" value="C:plasma membrane"/>
    <property type="evidence" value="ECO:0007669"/>
    <property type="project" value="UniProtKB-SubCell"/>
</dbReference>
<evidence type="ECO:0000259" key="9">
    <source>
        <dbReference type="PROSITE" id="PS51831"/>
    </source>
</evidence>
<feature type="transmembrane region" description="Helical" evidence="8">
    <location>
        <begin position="387"/>
        <end position="410"/>
    </location>
</feature>